<organism evidence="2 3">
    <name type="scientific">Microbulbifer pacificus</name>
    <dbReference type="NCBI Taxonomy" id="407164"/>
    <lineage>
        <taxon>Bacteria</taxon>
        <taxon>Pseudomonadati</taxon>
        <taxon>Pseudomonadota</taxon>
        <taxon>Gammaproteobacteria</taxon>
        <taxon>Cellvibrionales</taxon>
        <taxon>Microbulbiferaceae</taxon>
        <taxon>Microbulbifer</taxon>
    </lineage>
</organism>
<keyword evidence="1" id="KW-0472">Membrane</keyword>
<accession>A0AAU0N029</accession>
<keyword evidence="1" id="KW-0812">Transmembrane</keyword>
<dbReference type="Proteomes" id="UP001302477">
    <property type="component" value="Chromosome"/>
</dbReference>
<reference evidence="2 3" key="1">
    <citation type="submission" date="2023-10" db="EMBL/GenBank/DDBJ databases">
        <title>Description of Microbulbifer bruguierae sp. nov., isolated from the sediments of mangrove plant Bruguiera sexangula and comparative genomic analyses of the genus Microbulbifer.</title>
        <authorList>
            <person name="Long M."/>
        </authorList>
    </citation>
    <scope>NUCLEOTIDE SEQUENCE [LARGE SCALE GENOMIC DNA]</scope>
    <source>
        <strain evidence="2 3">SPO729</strain>
    </source>
</reference>
<proteinExistence type="predicted"/>
<dbReference type="KEGG" id="mpaf:R5R33_04210"/>
<dbReference type="EMBL" id="CP137555">
    <property type="protein sequence ID" value="WOX06339.1"/>
    <property type="molecule type" value="Genomic_DNA"/>
</dbReference>
<keyword evidence="1" id="KW-1133">Transmembrane helix</keyword>
<sequence>MKKLLRFDPNKSFIELPIVWITVGFISLTSAIFVFLIAKNGHYEPNLNARGFNFFLSEFKFPLGTLALIIPIVALLSANHRSEQTKAQIYATNSQNLFTNYYKHIEEFEKYISKHENLKESIQNPRKLHKKIYPNARFGETHISNEVTNEIEKKSAAIIDTMLQFSTGHRGTQNDSIFDLNAKIDEFANDFHITFNFKNGKIFSHEGMTISLPELDLRYLFIRAQRVAQLIETLLTFDTEFESPIGLRNILNIDIKGVPSYKINDSVNAPPFELPELSKEY</sequence>
<evidence type="ECO:0000256" key="1">
    <source>
        <dbReference type="SAM" id="Phobius"/>
    </source>
</evidence>
<feature type="transmembrane region" description="Helical" evidence="1">
    <location>
        <begin position="59"/>
        <end position="78"/>
    </location>
</feature>
<name>A0AAU0N029_9GAMM</name>
<dbReference type="AlphaFoldDB" id="A0AAU0N029"/>
<evidence type="ECO:0000313" key="2">
    <source>
        <dbReference type="EMBL" id="WOX06339.1"/>
    </source>
</evidence>
<dbReference type="RefSeq" id="WP_318954796.1">
    <property type="nucleotide sequence ID" value="NZ_CP137555.1"/>
</dbReference>
<gene>
    <name evidence="2" type="ORF">R5R33_04210</name>
</gene>
<evidence type="ECO:0000313" key="3">
    <source>
        <dbReference type="Proteomes" id="UP001302477"/>
    </source>
</evidence>
<keyword evidence="3" id="KW-1185">Reference proteome</keyword>
<protein>
    <submittedName>
        <fullName evidence="2">Uncharacterized protein</fullName>
    </submittedName>
</protein>
<feature type="transmembrane region" description="Helical" evidence="1">
    <location>
        <begin position="12"/>
        <end position="39"/>
    </location>
</feature>